<dbReference type="NCBIfam" id="TIGR02722">
    <property type="entry name" value="lp"/>
    <property type="match status" value="1"/>
</dbReference>
<dbReference type="GO" id="GO:0031241">
    <property type="term" value="C:periplasmic side of cell outer membrane"/>
    <property type="evidence" value="ECO:0007669"/>
    <property type="project" value="TreeGrafter"/>
</dbReference>
<dbReference type="Gene3D" id="3.40.50.10610">
    <property type="entry name" value="ABC-type transport auxiliary lipoprotein component"/>
    <property type="match status" value="1"/>
</dbReference>
<gene>
    <name evidence="2" type="primary">lpoB</name>
    <name evidence="2" type="ORF">G0Q06_10935</name>
</gene>
<dbReference type="Proteomes" id="UP000478417">
    <property type="component" value="Unassembled WGS sequence"/>
</dbReference>
<evidence type="ECO:0000313" key="2">
    <source>
        <dbReference type="EMBL" id="NDV62968.1"/>
    </source>
</evidence>
<dbReference type="GO" id="GO:0030234">
    <property type="term" value="F:enzyme regulator activity"/>
    <property type="evidence" value="ECO:0007669"/>
    <property type="project" value="TreeGrafter"/>
</dbReference>
<reference evidence="2 3" key="1">
    <citation type="submission" date="2020-02" db="EMBL/GenBank/DDBJ databases">
        <title>Albibacoteraceae fam. nov., the first described family within the subdivision 4 Verrucomicrobia.</title>
        <authorList>
            <person name="Xi F."/>
        </authorList>
    </citation>
    <scope>NUCLEOTIDE SEQUENCE [LARGE SCALE GENOMIC DNA]</scope>
    <source>
        <strain evidence="2 3">CK1056</strain>
    </source>
</reference>
<dbReference type="GO" id="GO:0009252">
    <property type="term" value="P:peptidoglycan biosynthetic process"/>
    <property type="evidence" value="ECO:0007669"/>
    <property type="project" value="TreeGrafter"/>
</dbReference>
<dbReference type="RefSeq" id="WP_163965827.1">
    <property type="nucleotide sequence ID" value="NZ_JAAGNX010000003.1"/>
</dbReference>
<comment type="caution">
    <text evidence="2">The sequence shown here is derived from an EMBL/GenBank/DDBJ whole genome shotgun (WGS) entry which is preliminary data.</text>
</comment>
<dbReference type="PANTHER" id="PTHR40593:SF1">
    <property type="entry name" value="PENICILLIN-BINDING PROTEIN ACTIVATOR LPOB"/>
    <property type="match status" value="1"/>
</dbReference>
<dbReference type="PROSITE" id="PS51257">
    <property type="entry name" value="PROKAR_LIPOPROTEIN"/>
    <property type="match status" value="1"/>
</dbReference>
<proteinExistence type="predicted"/>
<evidence type="ECO:0000313" key="3">
    <source>
        <dbReference type="Proteomes" id="UP000478417"/>
    </source>
</evidence>
<accession>A0A6B2M209</accession>
<dbReference type="PANTHER" id="PTHR40593">
    <property type="entry name" value="PENICILLIN-BINDING PROTEIN ACTIVATOR LPOB"/>
    <property type="match status" value="1"/>
</dbReference>
<name>A0A6B2M209_9BACT</name>
<keyword evidence="3" id="KW-1185">Reference proteome</keyword>
<dbReference type="InterPro" id="IPR014094">
    <property type="entry name" value="LpoB"/>
</dbReference>
<organism evidence="2 3">
    <name type="scientific">Oceanipulchritudo coccoides</name>
    <dbReference type="NCBI Taxonomy" id="2706888"/>
    <lineage>
        <taxon>Bacteria</taxon>
        <taxon>Pseudomonadati</taxon>
        <taxon>Verrucomicrobiota</taxon>
        <taxon>Opitutia</taxon>
        <taxon>Puniceicoccales</taxon>
        <taxon>Oceanipulchritudinaceae</taxon>
        <taxon>Oceanipulchritudo</taxon>
    </lineage>
</organism>
<dbReference type="EMBL" id="JAAGNX010000003">
    <property type="protein sequence ID" value="NDV62968.1"/>
    <property type="molecule type" value="Genomic_DNA"/>
</dbReference>
<dbReference type="AlphaFoldDB" id="A0A6B2M209"/>
<protein>
    <recommendedName>
        <fullName evidence="1">Penicillin-binding protein activator LpoB</fullName>
    </recommendedName>
</protein>
<sequence>MKSILPISILLLGSLILTGCTSKVRTVDPSDPTVQTMDINQADINDAARNMVNSMLNSPSLASVTARADKPTIVILPVRLDATSLTNSNINTEALTTLVRGQVINSGTFQFVDKTRRNDIADEIWYQQESGAVKQSTAAQVGQQIGADYILEGTLSGFDDFNQKTRRVGYVLTLTLQDIESGIITWQETQQIAKEQKKGLFGW</sequence>
<dbReference type="Pfam" id="PF13036">
    <property type="entry name" value="LpoB"/>
    <property type="match status" value="1"/>
</dbReference>
<evidence type="ECO:0000256" key="1">
    <source>
        <dbReference type="NCBIfam" id="TIGR02722"/>
    </source>
</evidence>